<dbReference type="RefSeq" id="YP_008357425.1">
    <property type="nucleotide sequence ID" value="NC_021901.1"/>
</dbReference>
<name>S6DDR8_9VIRU</name>
<dbReference type="EMBL" id="HF920633">
    <property type="protein sequence ID" value="CCV01804.1"/>
    <property type="molecule type" value="Genomic_DNA"/>
</dbReference>
<proteinExistence type="predicted"/>
<reference evidence="1 2" key="1">
    <citation type="journal article" date="2013" name="J. Gen. Virol.">
        <title>Complete genome sequence of invertebrate iridescent virus 22 isolated from a blackfly larva.</title>
        <authorList>
            <person name="Piegu B."/>
            <person name="Guizard S."/>
            <person name="Spears T."/>
            <person name="Cruaud C."/>
            <person name="Couloux A."/>
            <person name="Bideshi D.K."/>
            <person name="Federici B.A."/>
            <person name="Bigot Y."/>
        </authorList>
    </citation>
    <scope>NUCLEOTIDE SEQUENCE [LARGE SCALE GENOMIC DNA]</scope>
</reference>
<keyword evidence="2" id="KW-1185">Reference proteome</keyword>
<protein>
    <submittedName>
        <fullName evidence="1">Metallopeptidase WLM</fullName>
    </submittedName>
</protein>
<evidence type="ECO:0000313" key="2">
    <source>
        <dbReference type="Proteomes" id="UP000154968"/>
    </source>
</evidence>
<dbReference type="KEGG" id="vg:16414466"/>
<organism evidence="1 2">
    <name type="scientific">Invertebrate iridescent virus 22</name>
    <dbReference type="NCBI Taxonomy" id="345198"/>
    <lineage>
        <taxon>Viruses</taxon>
        <taxon>Varidnaviria</taxon>
        <taxon>Bamfordvirae</taxon>
        <taxon>Nucleocytoviricota</taxon>
        <taxon>Megaviricetes</taxon>
        <taxon>Pimascovirales</taxon>
        <taxon>Pimascovirales incertae sedis</taxon>
        <taxon>Iridoviridae</taxon>
        <taxon>Betairidovirinae</taxon>
        <taxon>Chloriridovirus</taxon>
        <taxon>Chloriridovirus simulium1</taxon>
    </lineage>
</organism>
<dbReference type="Proteomes" id="UP000154968">
    <property type="component" value="Segment"/>
</dbReference>
<evidence type="ECO:0000313" key="1">
    <source>
        <dbReference type="EMBL" id="CCV01804.1"/>
    </source>
</evidence>
<accession>S6DDR8</accession>
<sequence length="159" mass="18133">MVYVVICGVLLGIFILKLKDEVGGGKKSRKQTKSILTDIYDDLIHLLYLKKPGKFVGPLEPLNNLNILNNLVMVEDNESYTINKKIIHLCTKDPQNGSYYDKNTLMFVVLHELSHVLCNDIGHTEKFLIINQALLDHAINYGYYDPTKPFIKNYCSLTT</sequence>
<gene>
    <name evidence="1" type="primary">127L</name>
    <name evidence="1" type="ORF">IIV22_127L</name>
</gene>
<dbReference type="GeneID" id="16414466"/>